<dbReference type="Proteomes" id="UP000184513">
    <property type="component" value="Unassembled WGS sequence"/>
</dbReference>
<dbReference type="RefSeq" id="WP_073093724.1">
    <property type="nucleotide sequence ID" value="NZ_FRCY01000003.1"/>
</dbReference>
<dbReference type="Gene3D" id="1.10.287.130">
    <property type="match status" value="1"/>
</dbReference>
<dbReference type="OrthoDB" id="9766459at2"/>
<evidence type="ECO:0000259" key="7">
    <source>
        <dbReference type="PROSITE" id="PS50109"/>
    </source>
</evidence>
<dbReference type="SUPFAM" id="SSF47384">
    <property type="entry name" value="Homodimeric domain of signal transducing histidine kinase"/>
    <property type="match status" value="1"/>
</dbReference>
<protein>
    <recommendedName>
        <fullName evidence="2">histidine kinase</fullName>
        <ecNumber evidence="2">2.7.13.3</ecNumber>
    </recommendedName>
</protein>
<gene>
    <name evidence="8" type="ORF">SAMN04488057_103292</name>
</gene>
<dbReference type="STRING" id="388280.SAMN04488057_103292"/>
<dbReference type="Pfam" id="PF00512">
    <property type="entry name" value="HisKA"/>
    <property type="match status" value="1"/>
</dbReference>
<dbReference type="Pfam" id="PF02518">
    <property type="entry name" value="HATPase_c"/>
    <property type="match status" value="1"/>
</dbReference>
<dbReference type="InterPro" id="IPR005467">
    <property type="entry name" value="His_kinase_dom"/>
</dbReference>
<evidence type="ECO:0000256" key="3">
    <source>
        <dbReference type="ARBA" id="ARBA00022553"/>
    </source>
</evidence>
<organism evidence="8 9">
    <name type="scientific">Cyclobacterium lianum</name>
    <dbReference type="NCBI Taxonomy" id="388280"/>
    <lineage>
        <taxon>Bacteria</taxon>
        <taxon>Pseudomonadati</taxon>
        <taxon>Bacteroidota</taxon>
        <taxon>Cytophagia</taxon>
        <taxon>Cytophagales</taxon>
        <taxon>Cyclobacteriaceae</taxon>
        <taxon>Cyclobacterium</taxon>
    </lineage>
</organism>
<dbReference type="GO" id="GO:0007234">
    <property type="term" value="P:osmosensory signaling via phosphorelay pathway"/>
    <property type="evidence" value="ECO:0007669"/>
    <property type="project" value="TreeGrafter"/>
</dbReference>
<evidence type="ECO:0000313" key="9">
    <source>
        <dbReference type="Proteomes" id="UP000184513"/>
    </source>
</evidence>
<name>A0A1M7LJM4_9BACT</name>
<evidence type="ECO:0000256" key="4">
    <source>
        <dbReference type="ARBA" id="ARBA00022679"/>
    </source>
</evidence>
<keyword evidence="4" id="KW-0808">Transferase</keyword>
<dbReference type="GO" id="GO:0000156">
    <property type="term" value="F:phosphorelay response regulator activity"/>
    <property type="evidence" value="ECO:0007669"/>
    <property type="project" value="TreeGrafter"/>
</dbReference>
<dbReference type="FunFam" id="3.30.565.10:FF:000006">
    <property type="entry name" value="Sensor histidine kinase WalK"/>
    <property type="match status" value="1"/>
</dbReference>
<dbReference type="SMART" id="SM00387">
    <property type="entry name" value="HATPase_c"/>
    <property type="match status" value="1"/>
</dbReference>
<feature type="coiled-coil region" evidence="6">
    <location>
        <begin position="148"/>
        <end position="185"/>
    </location>
</feature>
<dbReference type="InterPro" id="IPR050351">
    <property type="entry name" value="BphY/WalK/GraS-like"/>
</dbReference>
<evidence type="ECO:0000313" key="8">
    <source>
        <dbReference type="EMBL" id="SHM77774.1"/>
    </source>
</evidence>
<evidence type="ECO:0000256" key="2">
    <source>
        <dbReference type="ARBA" id="ARBA00012438"/>
    </source>
</evidence>
<accession>A0A1M7LJM4</accession>
<dbReference type="InterPro" id="IPR003661">
    <property type="entry name" value="HisK_dim/P_dom"/>
</dbReference>
<keyword evidence="6" id="KW-0175">Coiled coil</keyword>
<dbReference type="CDD" id="cd00082">
    <property type="entry name" value="HisKA"/>
    <property type="match status" value="1"/>
</dbReference>
<evidence type="ECO:0000256" key="1">
    <source>
        <dbReference type="ARBA" id="ARBA00000085"/>
    </source>
</evidence>
<comment type="catalytic activity">
    <reaction evidence="1">
        <text>ATP + protein L-histidine = ADP + protein N-phospho-L-histidine.</text>
        <dbReference type="EC" id="2.7.13.3"/>
    </reaction>
</comment>
<dbReference type="PANTHER" id="PTHR42878:SF15">
    <property type="entry name" value="BACTERIOPHYTOCHROME"/>
    <property type="match status" value="1"/>
</dbReference>
<evidence type="ECO:0000256" key="5">
    <source>
        <dbReference type="ARBA" id="ARBA00022777"/>
    </source>
</evidence>
<dbReference type="InterPro" id="IPR003594">
    <property type="entry name" value="HATPase_dom"/>
</dbReference>
<dbReference type="PANTHER" id="PTHR42878">
    <property type="entry name" value="TWO-COMPONENT HISTIDINE KINASE"/>
    <property type="match status" value="1"/>
</dbReference>
<feature type="domain" description="Histidine kinase" evidence="7">
    <location>
        <begin position="192"/>
        <end position="403"/>
    </location>
</feature>
<dbReference type="Gene3D" id="3.30.565.10">
    <property type="entry name" value="Histidine kinase-like ATPase, C-terminal domain"/>
    <property type="match status" value="1"/>
</dbReference>
<keyword evidence="9" id="KW-1185">Reference proteome</keyword>
<keyword evidence="5 8" id="KW-0418">Kinase</keyword>
<reference evidence="8 9" key="1">
    <citation type="submission" date="2016-11" db="EMBL/GenBank/DDBJ databases">
        <authorList>
            <person name="Jaros S."/>
            <person name="Januszkiewicz K."/>
            <person name="Wedrychowicz H."/>
        </authorList>
    </citation>
    <scope>NUCLEOTIDE SEQUENCE [LARGE SCALE GENOMIC DNA]</scope>
    <source>
        <strain evidence="8 9">CGMCC 1.6102</strain>
    </source>
</reference>
<keyword evidence="3" id="KW-0597">Phosphoprotein</keyword>
<dbReference type="EMBL" id="FRCY01000003">
    <property type="protein sequence ID" value="SHM77774.1"/>
    <property type="molecule type" value="Genomic_DNA"/>
</dbReference>
<dbReference type="PROSITE" id="PS50109">
    <property type="entry name" value="HIS_KIN"/>
    <property type="match status" value="1"/>
</dbReference>
<dbReference type="PRINTS" id="PR00344">
    <property type="entry name" value="BCTRLSENSOR"/>
</dbReference>
<dbReference type="GO" id="GO:0000155">
    <property type="term" value="F:phosphorelay sensor kinase activity"/>
    <property type="evidence" value="ECO:0007669"/>
    <property type="project" value="InterPro"/>
</dbReference>
<dbReference type="AlphaFoldDB" id="A0A1M7LJM4"/>
<dbReference type="InterPro" id="IPR036890">
    <property type="entry name" value="HATPase_C_sf"/>
</dbReference>
<sequence>MADAENKDRILRVMLKCNRKGAVNEILLDHAGIFSEKKVPVQIHEVISPDSLEALGDFWVQVTDQGMQEHIQLHVKYLNESLRFTFSGYLIHDNILLCGSTETAAVEKAMDEIMQIYSEQLNMIRLAEKKVKLAQSAKDNLGINGLMLNDFTELNNELINKQRELSRKNKEVNLLNSELQAARDSMEMFAYSISHDLKEPVRMVNAFMGRIKEQYEDRLDDKGKRYLGFALDGSLRLGNMIDDLLHFYRATNNSKQERVDLNEILAEVKVMLRRQLRERNARIFSDQLPVIAGNAVGLKQVFQNLISNALKFVPEKTVPEINISAVENEASFELRLADNGIGIDKSHYDEIFKLFKQLEHEKMKEGSGMGLAIVRRIVNHMGGKIWLHSEKGTGTTFYISLPK</sequence>
<dbReference type="SMART" id="SM00388">
    <property type="entry name" value="HisKA"/>
    <property type="match status" value="1"/>
</dbReference>
<dbReference type="InterPro" id="IPR036097">
    <property type="entry name" value="HisK_dim/P_sf"/>
</dbReference>
<dbReference type="SUPFAM" id="SSF55874">
    <property type="entry name" value="ATPase domain of HSP90 chaperone/DNA topoisomerase II/histidine kinase"/>
    <property type="match status" value="1"/>
</dbReference>
<dbReference type="EC" id="2.7.13.3" evidence="2"/>
<evidence type="ECO:0000256" key="6">
    <source>
        <dbReference type="SAM" id="Coils"/>
    </source>
</evidence>
<proteinExistence type="predicted"/>
<dbReference type="InterPro" id="IPR004358">
    <property type="entry name" value="Sig_transdc_His_kin-like_C"/>
</dbReference>
<dbReference type="GO" id="GO:0030295">
    <property type="term" value="F:protein kinase activator activity"/>
    <property type="evidence" value="ECO:0007669"/>
    <property type="project" value="TreeGrafter"/>
</dbReference>